<feature type="non-terminal residue" evidence="1">
    <location>
        <position position="54"/>
    </location>
</feature>
<comment type="caution">
    <text evidence="1">The sequence shown here is derived from an EMBL/GenBank/DDBJ whole genome shotgun (WGS) entry which is preliminary data.</text>
</comment>
<organism evidence="1 2">
    <name type="scientific">Diploptera punctata</name>
    <name type="common">Pacific beetle cockroach</name>
    <dbReference type="NCBI Taxonomy" id="6984"/>
    <lineage>
        <taxon>Eukaryota</taxon>
        <taxon>Metazoa</taxon>
        <taxon>Ecdysozoa</taxon>
        <taxon>Arthropoda</taxon>
        <taxon>Hexapoda</taxon>
        <taxon>Insecta</taxon>
        <taxon>Pterygota</taxon>
        <taxon>Neoptera</taxon>
        <taxon>Polyneoptera</taxon>
        <taxon>Dictyoptera</taxon>
        <taxon>Blattodea</taxon>
        <taxon>Blaberoidea</taxon>
        <taxon>Blaberidae</taxon>
        <taxon>Diplopterinae</taxon>
        <taxon>Diploptera</taxon>
    </lineage>
</organism>
<dbReference type="EMBL" id="JASPKZ010010660">
    <property type="protein sequence ID" value="KAJ9574005.1"/>
    <property type="molecule type" value="Genomic_DNA"/>
</dbReference>
<gene>
    <name evidence="1" type="ORF">L9F63_008602</name>
</gene>
<dbReference type="Proteomes" id="UP001233999">
    <property type="component" value="Unassembled WGS sequence"/>
</dbReference>
<reference evidence="1" key="1">
    <citation type="journal article" date="2023" name="IScience">
        <title>Live-bearing cockroach genome reveals convergent evolutionary mechanisms linked to viviparity in insects and beyond.</title>
        <authorList>
            <person name="Fouks B."/>
            <person name="Harrison M.C."/>
            <person name="Mikhailova A.A."/>
            <person name="Marchal E."/>
            <person name="English S."/>
            <person name="Carruthers M."/>
            <person name="Jennings E.C."/>
            <person name="Chiamaka E.L."/>
            <person name="Frigard R.A."/>
            <person name="Pippel M."/>
            <person name="Attardo G.M."/>
            <person name="Benoit J.B."/>
            <person name="Bornberg-Bauer E."/>
            <person name="Tobe S.S."/>
        </authorList>
    </citation>
    <scope>NUCLEOTIDE SEQUENCE</scope>
    <source>
        <strain evidence="1">Stay&amp;Tobe</strain>
    </source>
</reference>
<evidence type="ECO:0000313" key="1">
    <source>
        <dbReference type="EMBL" id="KAJ9574005.1"/>
    </source>
</evidence>
<accession>A0AAD7Z5D1</accession>
<keyword evidence="2" id="KW-1185">Reference proteome</keyword>
<proteinExistence type="predicted"/>
<sequence>MAAAVPGPGPCCLDLDALDEETGLGGARMNPLDNFKLRIRKGNTGDAAARRGPM</sequence>
<protein>
    <submittedName>
        <fullName evidence="1">Uncharacterized protein</fullName>
    </submittedName>
</protein>
<dbReference type="AlphaFoldDB" id="A0AAD7Z5D1"/>
<name>A0AAD7Z5D1_DIPPU</name>
<evidence type="ECO:0000313" key="2">
    <source>
        <dbReference type="Proteomes" id="UP001233999"/>
    </source>
</evidence>
<reference evidence="1" key="2">
    <citation type="submission" date="2023-05" db="EMBL/GenBank/DDBJ databases">
        <authorList>
            <person name="Fouks B."/>
        </authorList>
    </citation>
    <scope>NUCLEOTIDE SEQUENCE</scope>
    <source>
        <strain evidence="1">Stay&amp;Tobe</strain>
        <tissue evidence="1">Testes</tissue>
    </source>
</reference>